<name>A0ABP6L3D5_9ACTN</name>
<comment type="caution">
    <text evidence="2">The sequence shown here is derived from an EMBL/GenBank/DDBJ whole genome shotgun (WGS) entry which is preliminary data.</text>
</comment>
<feature type="region of interest" description="Disordered" evidence="1">
    <location>
        <begin position="44"/>
        <end position="70"/>
    </location>
</feature>
<dbReference type="EMBL" id="BAAAUF010000010">
    <property type="protein sequence ID" value="GAA3031430.1"/>
    <property type="molecule type" value="Genomic_DNA"/>
</dbReference>
<organism evidence="2 3">
    <name type="scientific">Streptomyces glomeratus</name>
    <dbReference type="NCBI Taxonomy" id="284452"/>
    <lineage>
        <taxon>Bacteria</taxon>
        <taxon>Bacillati</taxon>
        <taxon>Actinomycetota</taxon>
        <taxon>Actinomycetes</taxon>
        <taxon>Kitasatosporales</taxon>
        <taxon>Streptomycetaceae</taxon>
        <taxon>Streptomyces</taxon>
    </lineage>
</organism>
<evidence type="ECO:0000256" key="1">
    <source>
        <dbReference type="SAM" id="MobiDB-lite"/>
    </source>
</evidence>
<dbReference type="Proteomes" id="UP001501532">
    <property type="component" value="Unassembled WGS sequence"/>
</dbReference>
<evidence type="ECO:0000313" key="2">
    <source>
        <dbReference type="EMBL" id="GAA3031430.1"/>
    </source>
</evidence>
<protein>
    <submittedName>
        <fullName evidence="2">Uncharacterized protein</fullName>
    </submittedName>
</protein>
<proteinExistence type="predicted"/>
<reference evidence="3" key="1">
    <citation type="journal article" date="2019" name="Int. J. Syst. Evol. Microbiol.">
        <title>The Global Catalogue of Microorganisms (GCM) 10K type strain sequencing project: providing services to taxonomists for standard genome sequencing and annotation.</title>
        <authorList>
            <consortium name="The Broad Institute Genomics Platform"/>
            <consortium name="The Broad Institute Genome Sequencing Center for Infectious Disease"/>
            <person name="Wu L."/>
            <person name="Ma J."/>
        </authorList>
    </citation>
    <scope>NUCLEOTIDE SEQUENCE [LARGE SCALE GENOMIC DNA]</scope>
    <source>
        <strain evidence="3">JCM 9091</strain>
    </source>
</reference>
<evidence type="ECO:0000313" key="3">
    <source>
        <dbReference type="Proteomes" id="UP001501532"/>
    </source>
</evidence>
<keyword evidence="3" id="KW-1185">Reference proteome</keyword>
<accession>A0ABP6L3D5</accession>
<gene>
    <name evidence="2" type="ORF">GCM10010448_11750</name>
</gene>
<feature type="compositionally biased region" description="Basic residues" evidence="1">
    <location>
        <begin position="54"/>
        <end position="64"/>
    </location>
</feature>
<sequence length="70" mass="7866">MLSDNLCSQLYERCLTDVWNPPNGGDINRIDADCRSCTDRACGADGSYRDRHSSRCRTGGRRRDRAAGDR</sequence>